<reference evidence="5" key="1">
    <citation type="submission" date="2021-02" db="EMBL/GenBank/DDBJ databases">
        <title>Sulfurospirillum tamanensis sp. nov.</title>
        <authorList>
            <person name="Frolova A."/>
            <person name="Merkel A."/>
            <person name="Slobodkin A."/>
        </authorList>
    </citation>
    <scope>NUCLEOTIDE SEQUENCE</scope>
    <source>
        <strain evidence="5">T05b</strain>
    </source>
</reference>
<reference evidence="5" key="2">
    <citation type="submission" date="2021-02" db="EMBL/GenBank/DDBJ databases">
        <authorList>
            <person name="Merkel A.Y."/>
        </authorList>
    </citation>
    <scope>NUCLEOTIDE SEQUENCE</scope>
    <source>
        <strain evidence="5">T05b</strain>
    </source>
</reference>
<dbReference type="PANTHER" id="PTHR43464:SF19">
    <property type="entry name" value="UBIQUINONE BIOSYNTHESIS O-METHYLTRANSFERASE, MITOCHONDRIAL"/>
    <property type="match status" value="1"/>
</dbReference>
<dbReference type="PANTHER" id="PTHR43464">
    <property type="entry name" value="METHYLTRANSFERASE"/>
    <property type="match status" value="1"/>
</dbReference>
<dbReference type="InterPro" id="IPR029063">
    <property type="entry name" value="SAM-dependent_MTases_sf"/>
</dbReference>
<keyword evidence="2" id="KW-0808">Transferase</keyword>
<accession>A0ABS2WS48</accession>
<name>A0ABS2WS48_9BACT</name>
<organism evidence="5 6">
    <name type="scientific">Sulfurospirillum tamanense</name>
    <dbReference type="NCBI Taxonomy" id="2813362"/>
    <lineage>
        <taxon>Bacteria</taxon>
        <taxon>Pseudomonadati</taxon>
        <taxon>Campylobacterota</taxon>
        <taxon>Epsilonproteobacteria</taxon>
        <taxon>Campylobacterales</taxon>
        <taxon>Sulfurospirillaceae</taxon>
        <taxon>Sulfurospirillum</taxon>
    </lineage>
</organism>
<evidence type="ECO:0000256" key="2">
    <source>
        <dbReference type="ARBA" id="ARBA00022679"/>
    </source>
</evidence>
<proteinExistence type="predicted"/>
<dbReference type="Pfam" id="PF13649">
    <property type="entry name" value="Methyltransf_25"/>
    <property type="match status" value="1"/>
</dbReference>
<protein>
    <submittedName>
        <fullName evidence="5">Class I SAM-dependent methyltransferase</fullName>
    </submittedName>
</protein>
<dbReference type="Proteomes" id="UP000703590">
    <property type="component" value="Unassembled WGS sequence"/>
</dbReference>
<evidence type="ECO:0000256" key="3">
    <source>
        <dbReference type="ARBA" id="ARBA00022691"/>
    </source>
</evidence>
<evidence type="ECO:0000256" key="1">
    <source>
        <dbReference type="ARBA" id="ARBA00022603"/>
    </source>
</evidence>
<evidence type="ECO:0000313" key="6">
    <source>
        <dbReference type="Proteomes" id="UP000703590"/>
    </source>
</evidence>
<dbReference type="Gene3D" id="2.20.130.10">
    <property type="entry name" value="CAC2371-like domains"/>
    <property type="match status" value="1"/>
</dbReference>
<dbReference type="GO" id="GO:0032259">
    <property type="term" value="P:methylation"/>
    <property type="evidence" value="ECO:0007669"/>
    <property type="project" value="UniProtKB-KW"/>
</dbReference>
<dbReference type="SUPFAM" id="SSF53335">
    <property type="entry name" value="S-adenosyl-L-methionine-dependent methyltransferases"/>
    <property type="match status" value="1"/>
</dbReference>
<gene>
    <name evidence="5" type="ORF">JWV37_06715</name>
</gene>
<dbReference type="Gene3D" id="3.40.50.150">
    <property type="entry name" value="Vaccinia Virus protein VP39"/>
    <property type="match status" value="1"/>
</dbReference>
<dbReference type="RefSeq" id="WP_205459016.1">
    <property type="nucleotide sequence ID" value="NZ_JAFHKK010000012.1"/>
</dbReference>
<dbReference type="GO" id="GO:0008168">
    <property type="term" value="F:methyltransferase activity"/>
    <property type="evidence" value="ECO:0007669"/>
    <property type="project" value="UniProtKB-KW"/>
</dbReference>
<dbReference type="CDD" id="cd02440">
    <property type="entry name" value="AdoMet_MTases"/>
    <property type="match status" value="1"/>
</dbReference>
<keyword evidence="3" id="KW-0949">S-adenosyl-L-methionine</keyword>
<dbReference type="InterPro" id="IPR041698">
    <property type="entry name" value="Methyltransf_25"/>
</dbReference>
<keyword evidence="6" id="KW-1185">Reference proteome</keyword>
<keyword evidence="1 5" id="KW-0489">Methyltransferase</keyword>
<comment type="caution">
    <text evidence="5">The sequence shown here is derived from an EMBL/GenBank/DDBJ whole genome shotgun (WGS) entry which is preliminary data.</text>
</comment>
<evidence type="ECO:0000259" key="4">
    <source>
        <dbReference type="Pfam" id="PF13649"/>
    </source>
</evidence>
<sequence>MSSFGDIYSKYYDLLYGDKDYVGEVDYVIGLLNSFGAKEAKTVLDLGCGTGKHAELFCEKGYVVHGVDSSKDMLKIAQSRRSGREDGLSFSCSKIQHLNLKKKFDVVTSLFHVMGYQNSNEDLVQAFRVAKEHLQCGGLFIFDFWYGPAVLTDLPKVKVKRFENKFIKITRIAEPALRAQENVVDIEFDVFIEDKFSNNITQKKEIHSMRYFFDTELELICHLVDFEILEKYAWMRQKSLGFDSWNAVWILKAK</sequence>
<evidence type="ECO:0000313" key="5">
    <source>
        <dbReference type="EMBL" id="MBN2964465.1"/>
    </source>
</evidence>
<dbReference type="EMBL" id="JAFHKK010000012">
    <property type="protein sequence ID" value="MBN2964465.1"/>
    <property type="molecule type" value="Genomic_DNA"/>
</dbReference>
<feature type="domain" description="Methyltransferase" evidence="4">
    <location>
        <begin position="43"/>
        <end position="138"/>
    </location>
</feature>